<dbReference type="PROSITE" id="PS51257">
    <property type="entry name" value="PROKAR_LIPOPROTEIN"/>
    <property type="match status" value="1"/>
</dbReference>
<dbReference type="AlphaFoldDB" id="A0A4V3BY46"/>
<organism evidence="2 3">
    <name type="scientific">Sunxiuqinia elliptica</name>
    <dbReference type="NCBI Taxonomy" id="655355"/>
    <lineage>
        <taxon>Bacteria</taxon>
        <taxon>Pseudomonadati</taxon>
        <taxon>Bacteroidota</taxon>
        <taxon>Bacteroidia</taxon>
        <taxon>Marinilabiliales</taxon>
        <taxon>Prolixibacteraceae</taxon>
        <taxon>Sunxiuqinia</taxon>
    </lineage>
</organism>
<comment type="caution">
    <text evidence="2">The sequence shown here is derived from an EMBL/GenBank/DDBJ whole genome shotgun (WGS) entry which is preliminary data.</text>
</comment>
<feature type="domain" description="PKD" evidence="1">
    <location>
        <begin position="70"/>
        <end position="108"/>
    </location>
</feature>
<feature type="domain" description="PKD" evidence="1">
    <location>
        <begin position="341"/>
        <end position="390"/>
    </location>
</feature>
<accession>A0A4V3BY46</accession>
<dbReference type="SMART" id="SM00089">
    <property type="entry name" value="PKD"/>
    <property type="match status" value="2"/>
</dbReference>
<dbReference type="InterPro" id="IPR022409">
    <property type="entry name" value="PKD/Chitinase_dom"/>
</dbReference>
<proteinExistence type="predicted"/>
<evidence type="ECO:0000313" key="3">
    <source>
        <dbReference type="Proteomes" id="UP000294848"/>
    </source>
</evidence>
<dbReference type="CDD" id="cd00146">
    <property type="entry name" value="PKD"/>
    <property type="match status" value="1"/>
</dbReference>
<gene>
    <name evidence="2" type="ORF">DET52_10574</name>
</gene>
<protein>
    <submittedName>
        <fullName evidence="2">PKD domain-containing protein</fullName>
    </submittedName>
</protein>
<evidence type="ECO:0000313" key="2">
    <source>
        <dbReference type="EMBL" id="TDO01219.1"/>
    </source>
</evidence>
<dbReference type="InterPro" id="IPR013783">
    <property type="entry name" value="Ig-like_fold"/>
</dbReference>
<dbReference type="Proteomes" id="UP000294848">
    <property type="component" value="Unassembled WGS sequence"/>
</dbReference>
<evidence type="ECO:0000259" key="1">
    <source>
        <dbReference type="PROSITE" id="PS50093"/>
    </source>
</evidence>
<dbReference type="EMBL" id="SNWI01000005">
    <property type="protein sequence ID" value="TDO01219.1"/>
    <property type="molecule type" value="Genomic_DNA"/>
</dbReference>
<name>A0A4V3BY46_9BACT</name>
<dbReference type="OrthoDB" id="5381604at2"/>
<dbReference type="SUPFAM" id="SSF49299">
    <property type="entry name" value="PKD domain"/>
    <property type="match status" value="2"/>
</dbReference>
<dbReference type="Pfam" id="PF00801">
    <property type="entry name" value="PKD"/>
    <property type="match status" value="1"/>
</dbReference>
<dbReference type="Gene3D" id="2.60.40.10">
    <property type="entry name" value="Immunoglobulins"/>
    <property type="match status" value="2"/>
</dbReference>
<dbReference type="InterPro" id="IPR000601">
    <property type="entry name" value="PKD_dom"/>
</dbReference>
<dbReference type="InterPro" id="IPR035986">
    <property type="entry name" value="PKD_dom_sf"/>
</dbReference>
<sequence>MKNIFKIGLVGALLATLFSGCEPQEFDSGDIRESYPPSEEEMTATVTQGEDAYHFNMISNAEVSGIHLIKWDLGNGNVGEGKEIVAYYPLPGTYDVTLTITTNNGAFTEKVVAQVVQEETDYSIFTSEKFIFLSGGVDDLDGKTWVLDSLSQGHIGVGPAGSSGLEWWSAAPLAKQAVGVLYDDEINFKIDGFVATLTNNGKSYVKSFVADSPGYSNGYEDDSDYVVDYTPSPGSWFVEEKNGKWYLTLSGPTPMFPCFDVGAVNGSYEIVKLEENLMELLATDRVEGNAWHLQLIPKGYVKPSVAAELLVTDLSASEANTYEVSLDQVNIPAGQAINGVTFNFGDGDPVVADNYTDVVSHTYMRAGTYQITVVVDSSVGEFTLSETVTVATNHPDYVPFLLDEMVMYNDFSEVSLASVNGEDCGVSVVANPERIYPNRSASVAMYTKTNSQWGNANMKLPAGYRFDLRSISTFKIMVYGKAGDVVLLKLENTDWGGNAWMSGVELNYTIKEDNTWEVAEYNFAGTANNGSAGDVFTNDVTDPDAAVSHDFYDIIRIMLNPGNGDGTHEFYFDELSGPHVEGIKSAQIR</sequence>
<dbReference type="RefSeq" id="WP_133465137.1">
    <property type="nucleotide sequence ID" value="NZ_SNWI01000005.1"/>
</dbReference>
<dbReference type="PROSITE" id="PS50093">
    <property type="entry name" value="PKD"/>
    <property type="match status" value="2"/>
</dbReference>
<dbReference type="Pfam" id="PF18911">
    <property type="entry name" value="PKD_4"/>
    <property type="match status" value="1"/>
</dbReference>
<reference evidence="2 3" key="1">
    <citation type="submission" date="2019-03" db="EMBL/GenBank/DDBJ databases">
        <title>Freshwater and sediment microbial communities from various areas in North America, analyzing microbe dynamics in response to fracking.</title>
        <authorList>
            <person name="Lamendella R."/>
        </authorList>
    </citation>
    <scope>NUCLEOTIDE SEQUENCE [LARGE SCALE GENOMIC DNA]</scope>
    <source>
        <strain evidence="2 3">114D</strain>
    </source>
</reference>